<dbReference type="Proteomes" id="UP001203342">
    <property type="component" value="Unassembled WGS sequence"/>
</dbReference>
<organism evidence="3 4">
    <name type="scientific">Flavobacterium fragile</name>
    <dbReference type="NCBI Taxonomy" id="2949085"/>
    <lineage>
        <taxon>Bacteria</taxon>
        <taxon>Pseudomonadati</taxon>
        <taxon>Bacteroidota</taxon>
        <taxon>Flavobacteriia</taxon>
        <taxon>Flavobacteriales</taxon>
        <taxon>Flavobacteriaceae</taxon>
        <taxon>Flavobacterium</taxon>
    </lineage>
</organism>
<evidence type="ECO:0000256" key="2">
    <source>
        <dbReference type="SAM" id="SignalP"/>
    </source>
</evidence>
<feature type="chain" id="PRO_5046191303" description="LTXXQ motif family protein" evidence="2">
    <location>
        <begin position="19"/>
        <end position="138"/>
    </location>
</feature>
<reference evidence="3 4" key="1">
    <citation type="submission" date="2022-05" db="EMBL/GenBank/DDBJ databases">
        <title>Flavobacterium sp., isolated from activated sludge.</title>
        <authorList>
            <person name="Ran Q."/>
        </authorList>
    </citation>
    <scope>NUCLEOTIDE SEQUENCE [LARGE SCALE GENOMIC DNA]</scope>
    <source>
        <strain evidence="3 4">HXWNR69</strain>
    </source>
</reference>
<keyword evidence="4" id="KW-1185">Reference proteome</keyword>
<protein>
    <recommendedName>
        <fullName evidence="5">LTXXQ motif family protein</fullName>
    </recommendedName>
</protein>
<dbReference type="RefSeq" id="WP_250579712.1">
    <property type="nucleotide sequence ID" value="NZ_JAMLJN010000001.1"/>
</dbReference>
<proteinExistence type="predicted"/>
<dbReference type="Pfam" id="PF13801">
    <property type="entry name" value="Metal_resist"/>
    <property type="match status" value="1"/>
</dbReference>
<dbReference type="EMBL" id="JAMLJN010000001">
    <property type="protein sequence ID" value="MCL9769123.1"/>
    <property type="molecule type" value="Genomic_DNA"/>
</dbReference>
<accession>A0ABT0TDU2</accession>
<gene>
    <name evidence="3" type="ORF">NAT47_01705</name>
</gene>
<name>A0ABT0TDU2_9FLAO</name>
<feature type="signal peptide" evidence="2">
    <location>
        <begin position="1"/>
        <end position="18"/>
    </location>
</feature>
<comment type="caution">
    <text evidence="3">The sequence shown here is derived from an EMBL/GenBank/DDBJ whole genome shotgun (WGS) entry which is preliminary data.</text>
</comment>
<evidence type="ECO:0008006" key="5">
    <source>
        <dbReference type="Google" id="ProtNLM"/>
    </source>
</evidence>
<feature type="region of interest" description="Disordered" evidence="1">
    <location>
        <begin position="115"/>
        <end position="138"/>
    </location>
</feature>
<sequence length="138" mass="16144">MKKLILFVALILSSLTFAQNRKGGEMSPDQLAELQTKRLTFDLDLNSNQQKEVKAIILDQAKKREALKTEMKAKREKGESLSADERYEKQIERLDDQIELKAKLKKVLTPEQMKKWEAKQNERKEKVAKMKRKAEIQE</sequence>
<dbReference type="Gene3D" id="1.20.120.1490">
    <property type="match status" value="1"/>
</dbReference>
<keyword evidence="2" id="KW-0732">Signal</keyword>
<evidence type="ECO:0000313" key="4">
    <source>
        <dbReference type="Proteomes" id="UP001203342"/>
    </source>
</evidence>
<evidence type="ECO:0000256" key="1">
    <source>
        <dbReference type="SAM" id="MobiDB-lite"/>
    </source>
</evidence>
<dbReference type="InterPro" id="IPR025961">
    <property type="entry name" value="Metal_resist"/>
</dbReference>
<evidence type="ECO:0000313" key="3">
    <source>
        <dbReference type="EMBL" id="MCL9769123.1"/>
    </source>
</evidence>